<name>A0A561TVW1_9ACTN</name>
<dbReference type="RefSeq" id="WP_145908866.1">
    <property type="nucleotide sequence ID" value="NZ_BAAAMZ010000033.1"/>
</dbReference>
<evidence type="ECO:0008006" key="5">
    <source>
        <dbReference type="Google" id="ProtNLM"/>
    </source>
</evidence>
<evidence type="ECO:0000313" key="4">
    <source>
        <dbReference type="Proteomes" id="UP000317940"/>
    </source>
</evidence>
<feature type="signal peptide" evidence="2">
    <location>
        <begin position="1"/>
        <end position="18"/>
    </location>
</feature>
<keyword evidence="2" id="KW-0732">Signal</keyword>
<dbReference type="EMBL" id="VIWT01000002">
    <property type="protein sequence ID" value="TWF91253.1"/>
    <property type="molecule type" value="Genomic_DNA"/>
</dbReference>
<accession>A0A561TVW1</accession>
<dbReference type="AlphaFoldDB" id="A0A561TVW1"/>
<evidence type="ECO:0000313" key="3">
    <source>
        <dbReference type="EMBL" id="TWF91253.1"/>
    </source>
</evidence>
<dbReference type="Proteomes" id="UP000317940">
    <property type="component" value="Unassembled WGS sequence"/>
</dbReference>
<feature type="region of interest" description="Disordered" evidence="1">
    <location>
        <begin position="54"/>
        <end position="107"/>
    </location>
</feature>
<proteinExistence type="predicted"/>
<gene>
    <name evidence="3" type="ORF">FHX73_12365</name>
</gene>
<evidence type="ECO:0000256" key="1">
    <source>
        <dbReference type="SAM" id="MobiDB-lite"/>
    </source>
</evidence>
<sequence>MSALVLLTASPAAASACASTGERAHPAREVCLAEPGCSSITDDVKRTLLRAVRPGGPAARPSRTTAVPRTGTGRSLDGDDDGDIVILGDGQGGGFPDIVSDGGGEDDGEAVILGAGR</sequence>
<keyword evidence="4" id="KW-1185">Reference proteome</keyword>
<evidence type="ECO:0000256" key="2">
    <source>
        <dbReference type="SAM" id="SignalP"/>
    </source>
</evidence>
<comment type="caution">
    <text evidence="3">The sequence shown here is derived from an EMBL/GenBank/DDBJ whole genome shotgun (WGS) entry which is preliminary data.</text>
</comment>
<organism evidence="3 4">
    <name type="scientific">Kitasatospora viridis</name>
    <dbReference type="NCBI Taxonomy" id="281105"/>
    <lineage>
        <taxon>Bacteria</taxon>
        <taxon>Bacillati</taxon>
        <taxon>Actinomycetota</taxon>
        <taxon>Actinomycetes</taxon>
        <taxon>Kitasatosporales</taxon>
        <taxon>Streptomycetaceae</taxon>
        <taxon>Kitasatospora</taxon>
    </lineage>
</organism>
<reference evidence="3 4" key="1">
    <citation type="submission" date="2019-06" db="EMBL/GenBank/DDBJ databases">
        <title>Sequencing the genomes of 1000 actinobacteria strains.</title>
        <authorList>
            <person name="Klenk H.-P."/>
        </authorList>
    </citation>
    <scope>NUCLEOTIDE SEQUENCE [LARGE SCALE GENOMIC DNA]</scope>
    <source>
        <strain evidence="3 4">DSM 44826</strain>
    </source>
</reference>
<feature type="chain" id="PRO_5021874792" description="Hemolysin type calcium-binding protein" evidence="2">
    <location>
        <begin position="19"/>
        <end position="117"/>
    </location>
</feature>
<protein>
    <recommendedName>
        <fullName evidence="5">Hemolysin type calcium-binding protein</fullName>
    </recommendedName>
</protein>